<dbReference type="CDD" id="cd07379">
    <property type="entry name" value="MPP_239FB"/>
    <property type="match status" value="1"/>
</dbReference>
<dbReference type="PANTHER" id="PTHR12905">
    <property type="entry name" value="METALLOPHOSPHOESTERASE"/>
    <property type="match status" value="1"/>
</dbReference>
<organism evidence="2 3">
    <name type="scientific">Penicillium salamii</name>
    <dbReference type="NCBI Taxonomy" id="1612424"/>
    <lineage>
        <taxon>Eukaryota</taxon>
        <taxon>Fungi</taxon>
        <taxon>Dikarya</taxon>
        <taxon>Ascomycota</taxon>
        <taxon>Pezizomycotina</taxon>
        <taxon>Eurotiomycetes</taxon>
        <taxon>Eurotiomycetidae</taxon>
        <taxon>Eurotiales</taxon>
        <taxon>Aspergillaceae</taxon>
        <taxon>Penicillium</taxon>
    </lineage>
</organism>
<dbReference type="Gene3D" id="3.60.21.10">
    <property type="match status" value="1"/>
</dbReference>
<dbReference type="InterPro" id="IPR029052">
    <property type="entry name" value="Metallo-depent_PP-like"/>
</dbReference>
<proteinExistence type="predicted"/>
<dbReference type="SUPFAM" id="SSF56300">
    <property type="entry name" value="Metallo-dependent phosphatases"/>
    <property type="match status" value="1"/>
</dbReference>
<dbReference type="GO" id="GO:0016787">
    <property type="term" value="F:hydrolase activity"/>
    <property type="evidence" value="ECO:0007669"/>
    <property type="project" value="InterPro"/>
</dbReference>
<dbReference type="AlphaFoldDB" id="A0A9W4JU10"/>
<comment type="caution">
    <text evidence="2">The sequence shown here is derived from an EMBL/GenBank/DDBJ whole genome shotgun (WGS) entry which is preliminary data.</text>
</comment>
<evidence type="ECO:0000259" key="1">
    <source>
        <dbReference type="Pfam" id="PF00149"/>
    </source>
</evidence>
<dbReference type="OrthoDB" id="5419608at2759"/>
<protein>
    <recommendedName>
        <fullName evidence="1">Calcineurin-like phosphoesterase domain-containing protein</fullName>
    </recommendedName>
</protein>
<feature type="domain" description="Calcineurin-like phosphoesterase" evidence="1">
    <location>
        <begin position="73"/>
        <end position="210"/>
    </location>
</feature>
<gene>
    <name evidence="2" type="ORF">PSALAMII_LOCUS9559</name>
</gene>
<dbReference type="EMBL" id="CAJVPD010000280">
    <property type="protein sequence ID" value="CAG8419241.1"/>
    <property type="molecule type" value="Genomic_DNA"/>
</dbReference>
<dbReference type="InterPro" id="IPR051693">
    <property type="entry name" value="UPF0046_metallophosphoest"/>
</dbReference>
<dbReference type="Pfam" id="PF00149">
    <property type="entry name" value="Metallophos"/>
    <property type="match status" value="1"/>
</dbReference>
<sequence>MSSWDPYAITEDPNVTFIVPQEPSAWQRFREQPFLFLALKLYEYRRVIPAQSSKKPVSVICISNTYYQSPKIPEGDILIHAGDLTPDGSPAFFQKTLNWLNEQPHPIKIVIGGMNDQFLDRTKGKGRNWGHGDYEKINWGDIVYLENSGTTIMAPNGRRLRIWGSPNSPIREGKLGFQYQRDDDFWYRKIPRSVDILVTHTPPYGHLDSRIGCYWLLHELWLDPPRLHVFGRAEENHGIEILQYDKLQKAVEYMIGREKGPKQFWEVLKGFVLSWCRPSTGPQTILVNACITGGYWNLKRRAPIKVFI</sequence>
<evidence type="ECO:0000313" key="3">
    <source>
        <dbReference type="Proteomes" id="UP001152592"/>
    </source>
</evidence>
<accession>A0A9W4JU10</accession>
<reference evidence="2" key="1">
    <citation type="submission" date="2021-07" db="EMBL/GenBank/DDBJ databases">
        <authorList>
            <person name="Branca A.L. A."/>
        </authorList>
    </citation>
    <scope>NUCLEOTIDE SEQUENCE</scope>
</reference>
<dbReference type="PANTHER" id="PTHR12905:SF18">
    <property type="entry name" value="ESTER HYDROLASE, PUTATIVE (AFU_ORTHOLOGUE AFUA_4G03130)-RELATED"/>
    <property type="match status" value="1"/>
</dbReference>
<dbReference type="InterPro" id="IPR004843">
    <property type="entry name" value="Calcineurin-like_PHP"/>
</dbReference>
<evidence type="ECO:0000313" key="2">
    <source>
        <dbReference type="EMBL" id="CAG8419241.1"/>
    </source>
</evidence>
<name>A0A9W4JU10_9EURO</name>
<dbReference type="Proteomes" id="UP001152592">
    <property type="component" value="Unassembled WGS sequence"/>
</dbReference>